<name>A0ABW9QZD0_9ACTN</name>
<protein>
    <submittedName>
        <fullName evidence="1">Uncharacterized protein</fullName>
    </submittedName>
</protein>
<reference evidence="1 2" key="1">
    <citation type="submission" date="2019-11" db="EMBL/GenBank/DDBJ databases">
        <title>Acidiferrimicrobium australis gen. nov., sp. nov., an acidophilic and obligately heterotrophic, member of the Actinobacteria that catalyses dissimilatory oxido- reduction of iron isolated from metal-rich acidic water in Chile.</title>
        <authorList>
            <person name="Gonzalez D."/>
            <person name="Huber K."/>
            <person name="Hedrich S."/>
            <person name="Rojas-Villalobos C."/>
            <person name="Quatrini R."/>
            <person name="Dinamarca M.A."/>
            <person name="Schwarz A."/>
            <person name="Canales C."/>
            <person name="Nancucheo I."/>
        </authorList>
    </citation>
    <scope>NUCLEOTIDE SEQUENCE [LARGE SCALE GENOMIC DNA]</scope>
    <source>
        <strain evidence="1 2">USS-CCA1</strain>
    </source>
</reference>
<accession>A0ABW9QZD0</accession>
<dbReference type="EMBL" id="WJHE01001143">
    <property type="protein sequence ID" value="MST34676.1"/>
    <property type="molecule type" value="Genomic_DNA"/>
</dbReference>
<proteinExistence type="predicted"/>
<comment type="caution">
    <text evidence="1">The sequence shown here is derived from an EMBL/GenBank/DDBJ whole genome shotgun (WGS) entry which is preliminary data.</text>
</comment>
<dbReference type="Proteomes" id="UP000437736">
    <property type="component" value="Unassembled WGS sequence"/>
</dbReference>
<evidence type="ECO:0000313" key="2">
    <source>
        <dbReference type="Proteomes" id="UP000437736"/>
    </source>
</evidence>
<keyword evidence="2" id="KW-1185">Reference proteome</keyword>
<organism evidence="1 2">
    <name type="scientific">Acidiferrimicrobium australe</name>
    <dbReference type="NCBI Taxonomy" id="2664430"/>
    <lineage>
        <taxon>Bacteria</taxon>
        <taxon>Bacillati</taxon>
        <taxon>Actinomycetota</taxon>
        <taxon>Acidimicrobiia</taxon>
        <taxon>Acidimicrobiales</taxon>
        <taxon>Acidimicrobiaceae</taxon>
        <taxon>Acidiferrimicrobium</taxon>
    </lineage>
</organism>
<gene>
    <name evidence="1" type="ORF">GHK86_18345</name>
</gene>
<sequence length="104" mass="10088">MDPRQLKMWVKLATVGIGLVITVWSLRAAPLLGGGSGPSTPGNIAGNGIAGVCQEQKVAQQLSGTTGAGASSAGTLATAGMSGGARALLQQLNGGSLTCPTTPG</sequence>
<evidence type="ECO:0000313" key="1">
    <source>
        <dbReference type="EMBL" id="MST34676.1"/>
    </source>
</evidence>